<keyword evidence="18" id="KW-1185">Reference proteome</keyword>
<feature type="domain" description="MYST-type HAT" evidence="16">
    <location>
        <begin position="22"/>
        <end position="299"/>
    </location>
</feature>
<proteinExistence type="inferred from homology"/>
<evidence type="ECO:0000256" key="1">
    <source>
        <dbReference type="ARBA" id="ARBA00004123"/>
    </source>
</evidence>
<gene>
    <name evidence="17" type="ORF">CLAFUR5_09076</name>
</gene>
<keyword evidence="5" id="KW-0479">Metal-binding</keyword>
<dbReference type="Gene3D" id="1.10.10.10">
    <property type="entry name" value="Winged helix-like DNA-binding domain superfamily/Winged helix DNA-binding domain"/>
    <property type="match status" value="1"/>
</dbReference>
<keyword evidence="11" id="KW-0539">Nucleus</keyword>
<evidence type="ECO:0000313" key="18">
    <source>
        <dbReference type="Proteomes" id="UP000756132"/>
    </source>
</evidence>
<dbReference type="PANTHER" id="PTHR10615">
    <property type="entry name" value="HISTONE ACETYLTRANSFERASE"/>
    <property type="match status" value="1"/>
</dbReference>
<evidence type="ECO:0000256" key="15">
    <source>
        <dbReference type="SAM" id="MobiDB-lite"/>
    </source>
</evidence>
<dbReference type="GO" id="GO:0035267">
    <property type="term" value="C:NuA4 histone acetyltransferase complex"/>
    <property type="evidence" value="ECO:0007669"/>
    <property type="project" value="TreeGrafter"/>
</dbReference>
<dbReference type="RefSeq" id="XP_047766576.1">
    <property type="nucleotide sequence ID" value="XM_047908224.1"/>
</dbReference>
<dbReference type="Gene3D" id="3.30.60.60">
    <property type="entry name" value="N-acetyl transferase-like"/>
    <property type="match status" value="1"/>
</dbReference>
<evidence type="ECO:0000256" key="4">
    <source>
        <dbReference type="ARBA" id="ARBA00022679"/>
    </source>
</evidence>
<dbReference type="Pfam" id="PF01853">
    <property type="entry name" value="MOZ_SAS"/>
    <property type="match status" value="1"/>
</dbReference>
<protein>
    <recommendedName>
        <fullName evidence="3">histone acetyltransferase</fullName>
        <ecNumber evidence="3">2.3.1.48</ecNumber>
    </recommendedName>
</protein>
<keyword evidence="12" id="KW-0012">Acyltransferase</keyword>
<evidence type="ECO:0000313" key="17">
    <source>
        <dbReference type="EMBL" id="UJO22210.1"/>
    </source>
</evidence>
<dbReference type="EMBL" id="CP090171">
    <property type="protein sequence ID" value="UJO22210.1"/>
    <property type="molecule type" value="Genomic_DNA"/>
</dbReference>
<sequence length="329" mass="37069">MAVTNMPAGSPTGAHRTPDKRSLTPNVSNVVLGNLHIKPWYPSFYPDDLVGGRKADWLYVCQWCFKYTPEIMKYSAHCKVCPMKSSPPHGEVIYETDEYIIHTLDGAEHKLYCQNLSLFAKLFLETKSVFFDASTFLYYTLILKPSKDELKASTASPMNALNPYGTVAGFFSKEKMSWDNNNLACILIFPPYQRRGLGQILMSSSYVLGRREGRFGGPERPLSALGRKSYVRFWCGEAARCILGGGSKRTLSVKEISEETWIMPEDVVLALKEMDVLETRKTASGSIVVNKGRVREWVEKNKISLEPVVEADGFVEEDISEDDSEEMEE</sequence>
<comment type="function">
    <text evidence="13">Catalytic component of the NuA4 histone acetyltransferase (HAT) complex which is involved in epigenetic transcriptional activation of selected genes principally by acetylation of nucleosomal histones H4, H3, H2B, H2A and H2A variant H2A.Z. Acetylates histone H4 to form H4K5ac, H4K8ac, H4K12ac and H4K16ac, histone H3 to form H3K14ac, and histone H2A to form H2AK4ac and H2AK7ac. The NuA4 complex is involved in the DNA damage response and is required for chromosome segregation. The NuA4 complex plays a direct role in repair of DNA double-strand breaks (DSBs) through homologous recombination. Recruitment to promoters depends on H3K4me. Also acetylates non-histone proteins. In addition to protein acetyltransferase, can use different acyl-CoA substrates, such as 2-hydroxyisobutanoyl-CoA (2-hydroxyisobutyryl-CoA) or (2E)-butenoyl-CoA (crotonyl-CoA), and is able to mediate protein 2-hydroxyisobutyrylation and crotonylation, respectively.</text>
</comment>
<dbReference type="InterPro" id="IPR036388">
    <property type="entry name" value="WH-like_DNA-bd_sf"/>
</dbReference>
<dbReference type="InterPro" id="IPR040706">
    <property type="entry name" value="Zf-MYST"/>
</dbReference>
<dbReference type="EC" id="2.3.1.48" evidence="3"/>
<feature type="region of interest" description="Disordered" evidence="15">
    <location>
        <begin position="1"/>
        <end position="24"/>
    </location>
</feature>
<dbReference type="KEGG" id="ffu:CLAFUR5_09076"/>
<evidence type="ECO:0000256" key="10">
    <source>
        <dbReference type="ARBA" id="ARBA00023163"/>
    </source>
</evidence>
<dbReference type="Pfam" id="PF17772">
    <property type="entry name" value="zf-MYST"/>
    <property type="match status" value="1"/>
</dbReference>
<keyword evidence="6" id="KW-0863">Zinc-finger</keyword>
<organism evidence="17 18">
    <name type="scientific">Passalora fulva</name>
    <name type="common">Tomato leaf mold</name>
    <name type="synonym">Cladosporium fulvum</name>
    <dbReference type="NCBI Taxonomy" id="5499"/>
    <lineage>
        <taxon>Eukaryota</taxon>
        <taxon>Fungi</taxon>
        <taxon>Dikarya</taxon>
        <taxon>Ascomycota</taxon>
        <taxon>Pezizomycotina</taxon>
        <taxon>Dothideomycetes</taxon>
        <taxon>Dothideomycetidae</taxon>
        <taxon>Mycosphaerellales</taxon>
        <taxon>Mycosphaerellaceae</taxon>
        <taxon>Fulvia</taxon>
    </lineage>
</organism>
<dbReference type="GO" id="GO:0006355">
    <property type="term" value="P:regulation of DNA-templated transcription"/>
    <property type="evidence" value="ECO:0007669"/>
    <property type="project" value="InterPro"/>
</dbReference>
<evidence type="ECO:0000256" key="3">
    <source>
        <dbReference type="ARBA" id="ARBA00013184"/>
    </source>
</evidence>
<comment type="similarity">
    <text evidence="2">Belongs to the MYST (SAS/MOZ) family.</text>
</comment>
<dbReference type="SUPFAM" id="SSF55729">
    <property type="entry name" value="Acyl-CoA N-acyltransferases (Nat)"/>
    <property type="match status" value="1"/>
</dbReference>
<keyword evidence="9" id="KW-0805">Transcription regulation</keyword>
<keyword evidence="7" id="KW-0862">Zinc</keyword>
<dbReference type="AlphaFoldDB" id="A0A9Q8UTV1"/>
<evidence type="ECO:0000256" key="9">
    <source>
        <dbReference type="ARBA" id="ARBA00023015"/>
    </source>
</evidence>
<evidence type="ECO:0000256" key="13">
    <source>
        <dbReference type="ARBA" id="ARBA00045805"/>
    </source>
</evidence>
<dbReference type="GO" id="GO:0046972">
    <property type="term" value="F:histone H4K16 acetyltransferase activity"/>
    <property type="evidence" value="ECO:0007669"/>
    <property type="project" value="TreeGrafter"/>
</dbReference>
<dbReference type="GO" id="GO:0005634">
    <property type="term" value="C:nucleus"/>
    <property type="evidence" value="ECO:0007669"/>
    <property type="project" value="UniProtKB-SubCell"/>
</dbReference>
<dbReference type="InterPro" id="IPR002717">
    <property type="entry name" value="HAT_MYST-type"/>
</dbReference>
<dbReference type="Proteomes" id="UP000756132">
    <property type="component" value="Chromosome 9"/>
</dbReference>
<evidence type="ECO:0000256" key="14">
    <source>
        <dbReference type="PIRSR" id="PIRSR602717-51"/>
    </source>
</evidence>
<dbReference type="PROSITE" id="PS51726">
    <property type="entry name" value="MYST_HAT"/>
    <property type="match status" value="1"/>
</dbReference>
<reference evidence="17" key="1">
    <citation type="submission" date="2021-12" db="EMBL/GenBank/DDBJ databases">
        <authorList>
            <person name="Zaccaron A."/>
            <person name="Stergiopoulos I."/>
        </authorList>
    </citation>
    <scope>NUCLEOTIDE SEQUENCE</scope>
    <source>
        <strain evidence="17">Race5_Kim</strain>
    </source>
</reference>
<feature type="active site" description="Proton donor/acceptor" evidence="14">
    <location>
        <position position="219"/>
    </location>
</feature>
<dbReference type="PANTHER" id="PTHR10615:SF219">
    <property type="entry name" value="HISTONE ACETYLTRANSFERASE KAT5"/>
    <property type="match status" value="1"/>
</dbReference>
<evidence type="ECO:0000256" key="6">
    <source>
        <dbReference type="ARBA" id="ARBA00022771"/>
    </source>
</evidence>
<dbReference type="InterPro" id="IPR016181">
    <property type="entry name" value="Acyl_CoA_acyltransferase"/>
</dbReference>
<evidence type="ECO:0000256" key="5">
    <source>
        <dbReference type="ARBA" id="ARBA00022723"/>
    </source>
</evidence>
<dbReference type="Gene3D" id="3.40.630.30">
    <property type="match status" value="1"/>
</dbReference>
<evidence type="ECO:0000256" key="7">
    <source>
        <dbReference type="ARBA" id="ARBA00022833"/>
    </source>
</evidence>
<evidence type="ECO:0000256" key="8">
    <source>
        <dbReference type="ARBA" id="ARBA00022990"/>
    </source>
</evidence>
<keyword evidence="4" id="KW-0808">Transferase</keyword>
<evidence type="ECO:0000256" key="2">
    <source>
        <dbReference type="ARBA" id="ARBA00010107"/>
    </source>
</evidence>
<dbReference type="GO" id="GO:0008270">
    <property type="term" value="F:zinc ion binding"/>
    <property type="evidence" value="ECO:0007669"/>
    <property type="project" value="UniProtKB-KW"/>
</dbReference>
<reference evidence="17" key="2">
    <citation type="journal article" date="2022" name="Microb. Genom.">
        <title>A chromosome-scale genome assembly of the tomato pathogen Cladosporium fulvum reveals a compartmentalized genome architecture and the presence of a dispensable chromosome.</title>
        <authorList>
            <person name="Zaccaron A.Z."/>
            <person name="Chen L.H."/>
            <person name="Samaras A."/>
            <person name="Stergiopoulos I."/>
        </authorList>
    </citation>
    <scope>NUCLEOTIDE SEQUENCE</scope>
    <source>
        <strain evidence="17">Race5_Kim</strain>
    </source>
</reference>
<evidence type="ECO:0000256" key="12">
    <source>
        <dbReference type="ARBA" id="ARBA00023315"/>
    </source>
</evidence>
<dbReference type="GeneID" id="71988954"/>
<accession>A0A9Q8UTV1</accession>
<keyword evidence="8" id="KW-0007">Acetylation</keyword>
<dbReference type="InterPro" id="IPR050603">
    <property type="entry name" value="MYST_HAT"/>
</dbReference>
<evidence type="ECO:0000259" key="16">
    <source>
        <dbReference type="PROSITE" id="PS51726"/>
    </source>
</evidence>
<comment type="subcellular location">
    <subcellularLocation>
        <location evidence="1">Nucleus</location>
    </subcellularLocation>
</comment>
<dbReference type="OrthoDB" id="787137at2759"/>
<evidence type="ECO:0000256" key="11">
    <source>
        <dbReference type="ARBA" id="ARBA00023242"/>
    </source>
</evidence>
<keyword evidence="10" id="KW-0804">Transcription</keyword>
<name>A0A9Q8UTV1_PASFU</name>